<accession>A0A1Q5PTK8</accession>
<sequence length="109" mass="12221">MAWKTKTERYMLDDFDGSIATQEIAFAFEGVTYEIHLNDERAEEFRAAIAPFVAAARRSGGRRRRGTGPAATGSSDAAKIREWAREQGLTVPDRGRIPQDVRAQYYASH</sequence>
<feature type="domain" description="Lsr2 dimerization" evidence="3">
    <location>
        <begin position="1"/>
        <end position="60"/>
    </location>
</feature>
<evidence type="ECO:0000256" key="2">
    <source>
        <dbReference type="SAM" id="MobiDB-lite"/>
    </source>
</evidence>
<dbReference type="AlphaFoldDB" id="A0A1Q5PTK8"/>
<dbReference type="InterPro" id="IPR042261">
    <property type="entry name" value="Lsr2-like_dimerization"/>
</dbReference>
<keyword evidence="6" id="KW-1185">Reference proteome</keyword>
<dbReference type="Pfam" id="PF11774">
    <property type="entry name" value="Lsr2"/>
    <property type="match status" value="1"/>
</dbReference>
<evidence type="ECO:0000256" key="1">
    <source>
        <dbReference type="ARBA" id="ARBA00023125"/>
    </source>
</evidence>
<dbReference type="RefSeq" id="WP_073826079.1">
    <property type="nucleotide sequence ID" value="NZ_JAUNKL010000022.1"/>
</dbReference>
<feature type="region of interest" description="Disordered" evidence="2">
    <location>
        <begin position="58"/>
        <end position="79"/>
    </location>
</feature>
<comment type="caution">
    <text evidence="5">The sequence shown here is derived from an EMBL/GenBank/DDBJ whole genome shotgun (WGS) entry which is preliminary data.</text>
</comment>
<dbReference type="Gene3D" id="4.10.320.10">
    <property type="entry name" value="E3-binding domain"/>
    <property type="match status" value="1"/>
</dbReference>
<dbReference type="Gene3D" id="3.30.60.230">
    <property type="entry name" value="Lsr2, dimerization domain"/>
    <property type="match status" value="1"/>
</dbReference>
<dbReference type="InterPro" id="IPR036625">
    <property type="entry name" value="E3-bd_dom_sf"/>
</dbReference>
<proteinExistence type="predicted"/>
<dbReference type="InterPro" id="IPR055370">
    <property type="entry name" value="Lsr2_DNA-bd"/>
</dbReference>
<name>A0A1Q5PTK8_9ACTO</name>
<dbReference type="OrthoDB" id="4113332at2"/>
<dbReference type="STRING" id="52770.BSZ40_10280"/>
<evidence type="ECO:0000313" key="5">
    <source>
        <dbReference type="EMBL" id="OKL50908.1"/>
    </source>
</evidence>
<dbReference type="Pfam" id="PF23359">
    <property type="entry name" value="Lsr2_DNA-bd"/>
    <property type="match status" value="1"/>
</dbReference>
<dbReference type="InterPro" id="IPR024412">
    <property type="entry name" value="Lsr2_dim_dom"/>
</dbReference>
<gene>
    <name evidence="5" type="ORF">BSZ40_10280</name>
</gene>
<protein>
    <submittedName>
        <fullName evidence="5">Uncharacterized protein</fullName>
    </submittedName>
</protein>
<keyword evidence="1" id="KW-0238">DNA-binding</keyword>
<feature type="domain" description="Lsr2 DNA-binding" evidence="4">
    <location>
        <begin position="74"/>
        <end position="107"/>
    </location>
</feature>
<dbReference type="GO" id="GO:0016746">
    <property type="term" value="F:acyltransferase activity"/>
    <property type="evidence" value="ECO:0007669"/>
    <property type="project" value="InterPro"/>
</dbReference>
<dbReference type="GO" id="GO:0003677">
    <property type="term" value="F:DNA binding"/>
    <property type="evidence" value="ECO:0007669"/>
    <property type="project" value="UniProtKB-KW"/>
</dbReference>
<evidence type="ECO:0000259" key="4">
    <source>
        <dbReference type="Pfam" id="PF23359"/>
    </source>
</evidence>
<dbReference type="EMBL" id="MQVS01000013">
    <property type="protein sequence ID" value="OKL50908.1"/>
    <property type="molecule type" value="Genomic_DNA"/>
</dbReference>
<reference evidence="6" key="1">
    <citation type="submission" date="2016-12" db="EMBL/GenBank/DDBJ databases">
        <authorList>
            <person name="Meng X."/>
        </authorList>
    </citation>
    <scope>NUCLEOTIDE SEQUENCE [LARGE SCALE GENOMIC DNA]</scope>
    <source>
        <strain evidence="6">DSM 20732</strain>
    </source>
</reference>
<dbReference type="Proteomes" id="UP000185612">
    <property type="component" value="Unassembled WGS sequence"/>
</dbReference>
<organism evidence="5 6">
    <name type="scientific">Buchananella hordeovulneris</name>
    <dbReference type="NCBI Taxonomy" id="52770"/>
    <lineage>
        <taxon>Bacteria</taxon>
        <taxon>Bacillati</taxon>
        <taxon>Actinomycetota</taxon>
        <taxon>Actinomycetes</taxon>
        <taxon>Actinomycetales</taxon>
        <taxon>Actinomycetaceae</taxon>
        <taxon>Buchananella</taxon>
    </lineage>
</organism>
<evidence type="ECO:0000259" key="3">
    <source>
        <dbReference type="Pfam" id="PF11774"/>
    </source>
</evidence>
<evidence type="ECO:0000313" key="6">
    <source>
        <dbReference type="Proteomes" id="UP000185612"/>
    </source>
</evidence>